<keyword evidence="2" id="KW-0547">Nucleotide-binding</keyword>
<organism evidence="5 6">
    <name type="scientific">Portibacter lacus</name>
    <dbReference type="NCBI Taxonomy" id="1099794"/>
    <lineage>
        <taxon>Bacteria</taxon>
        <taxon>Pseudomonadati</taxon>
        <taxon>Bacteroidota</taxon>
        <taxon>Saprospiria</taxon>
        <taxon>Saprospirales</taxon>
        <taxon>Haliscomenobacteraceae</taxon>
        <taxon>Portibacter</taxon>
    </lineage>
</organism>
<dbReference type="PROSITE" id="PS50893">
    <property type="entry name" value="ABC_TRANSPORTER_2"/>
    <property type="match status" value="1"/>
</dbReference>
<dbReference type="InterPro" id="IPR027417">
    <property type="entry name" value="P-loop_NTPase"/>
</dbReference>
<dbReference type="Gene3D" id="3.40.50.300">
    <property type="entry name" value="P-loop containing nucleotide triphosphate hydrolases"/>
    <property type="match status" value="1"/>
</dbReference>
<dbReference type="GO" id="GO:0005524">
    <property type="term" value="F:ATP binding"/>
    <property type="evidence" value="ECO:0007669"/>
    <property type="project" value="UniProtKB-KW"/>
</dbReference>
<proteinExistence type="predicted"/>
<dbReference type="InterPro" id="IPR003439">
    <property type="entry name" value="ABC_transporter-like_ATP-bd"/>
</dbReference>
<protein>
    <recommendedName>
        <fullName evidence="4">ABC transporter domain-containing protein</fullName>
    </recommendedName>
</protein>
<dbReference type="PROSITE" id="PS00211">
    <property type="entry name" value="ABC_TRANSPORTER_1"/>
    <property type="match status" value="1"/>
</dbReference>
<dbReference type="InterPro" id="IPR003593">
    <property type="entry name" value="AAA+_ATPase"/>
</dbReference>
<comment type="caution">
    <text evidence="5">The sequence shown here is derived from an EMBL/GenBank/DDBJ whole genome shotgun (WGS) entry which is preliminary data.</text>
</comment>
<dbReference type="GO" id="GO:0016887">
    <property type="term" value="F:ATP hydrolysis activity"/>
    <property type="evidence" value="ECO:0007669"/>
    <property type="project" value="InterPro"/>
</dbReference>
<dbReference type="SMART" id="SM00382">
    <property type="entry name" value="AAA"/>
    <property type="match status" value="1"/>
</dbReference>
<dbReference type="AlphaFoldDB" id="A0AA37SSS1"/>
<evidence type="ECO:0000313" key="5">
    <source>
        <dbReference type="EMBL" id="GLR19372.1"/>
    </source>
</evidence>
<dbReference type="PANTHER" id="PTHR42939">
    <property type="entry name" value="ABC TRANSPORTER ATP-BINDING PROTEIN ALBC-RELATED"/>
    <property type="match status" value="1"/>
</dbReference>
<evidence type="ECO:0000259" key="4">
    <source>
        <dbReference type="PROSITE" id="PS50893"/>
    </source>
</evidence>
<dbReference type="Pfam" id="PF00005">
    <property type="entry name" value="ABC_tran"/>
    <property type="match status" value="1"/>
</dbReference>
<keyword evidence="1" id="KW-0813">Transport</keyword>
<dbReference type="EMBL" id="BSOH01000027">
    <property type="protein sequence ID" value="GLR19372.1"/>
    <property type="molecule type" value="Genomic_DNA"/>
</dbReference>
<evidence type="ECO:0000313" key="6">
    <source>
        <dbReference type="Proteomes" id="UP001156666"/>
    </source>
</evidence>
<dbReference type="InterPro" id="IPR051782">
    <property type="entry name" value="ABC_Transporter_VariousFunc"/>
</dbReference>
<evidence type="ECO:0000256" key="3">
    <source>
        <dbReference type="ARBA" id="ARBA00022840"/>
    </source>
</evidence>
<accession>A0AA37SSS1</accession>
<dbReference type="SUPFAM" id="SSF52540">
    <property type="entry name" value="P-loop containing nucleoside triphosphate hydrolases"/>
    <property type="match status" value="1"/>
</dbReference>
<keyword evidence="3" id="KW-0067">ATP-binding</keyword>
<dbReference type="PANTHER" id="PTHR42939:SF1">
    <property type="entry name" value="ABC TRANSPORTER ATP-BINDING PROTEIN ALBC-RELATED"/>
    <property type="match status" value="1"/>
</dbReference>
<dbReference type="InterPro" id="IPR017871">
    <property type="entry name" value="ABC_transporter-like_CS"/>
</dbReference>
<reference evidence="5" key="1">
    <citation type="journal article" date="2014" name="Int. J. Syst. Evol. Microbiol.">
        <title>Complete genome sequence of Corynebacterium casei LMG S-19264T (=DSM 44701T), isolated from a smear-ripened cheese.</title>
        <authorList>
            <consortium name="US DOE Joint Genome Institute (JGI-PGF)"/>
            <person name="Walter F."/>
            <person name="Albersmeier A."/>
            <person name="Kalinowski J."/>
            <person name="Ruckert C."/>
        </authorList>
    </citation>
    <scope>NUCLEOTIDE SEQUENCE</scope>
    <source>
        <strain evidence="5">NBRC 108769</strain>
    </source>
</reference>
<dbReference type="RefSeq" id="WP_235291926.1">
    <property type="nucleotide sequence ID" value="NZ_BSOH01000027.1"/>
</dbReference>
<keyword evidence="6" id="KW-1185">Reference proteome</keyword>
<name>A0AA37SSS1_9BACT</name>
<reference evidence="5" key="2">
    <citation type="submission" date="2023-01" db="EMBL/GenBank/DDBJ databases">
        <title>Draft genome sequence of Portibacter lacus strain NBRC 108769.</title>
        <authorList>
            <person name="Sun Q."/>
            <person name="Mori K."/>
        </authorList>
    </citation>
    <scope>NUCLEOTIDE SEQUENCE</scope>
    <source>
        <strain evidence="5">NBRC 108769</strain>
    </source>
</reference>
<gene>
    <name evidence="5" type="ORF">GCM10007940_39880</name>
</gene>
<evidence type="ECO:0000256" key="1">
    <source>
        <dbReference type="ARBA" id="ARBA00022448"/>
    </source>
</evidence>
<sequence>MEIILENISKKYGSQWIFRNIDFHFEAKTKYALIGHNGAGKSTLLDIIMGKIPYTKGKISYQVNGNIVGIDSIYKHLSVATTSMSLIEEFTLEEILQFHFRFRNIVKGLNQEDVLDLMELGKEKKKFISNFSSGMKQRLKIGLALFTDSSLLIFDEPGANLDLKSKQWFQTLLAKYLNDRTLLIASNDAEDYQICDHIMDIEDFKLVG</sequence>
<evidence type="ECO:0000256" key="2">
    <source>
        <dbReference type="ARBA" id="ARBA00022741"/>
    </source>
</evidence>
<feature type="domain" description="ABC transporter" evidence="4">
    <location>
        <begin position="3"/>
        <end position="207"/>
    </location>
</feature>
<dbReference type="Proteomes" id="UP001156666">
    <property type="component" value="Unassembled WGS sequence"/>
</dbReference>